<protein>
    <submittedName>
        <fullName evidence="1">Uncharacterized protein</fullName>
    </submittedName>
</protein>
<evidence type="ECO:0000313" key="2">
    <source>
        <dbReference type="Proteomes" id="UP000219465"/>
    </source>
</evidence>
<evidence type="ECO:0000313" key="1">
    <source>
        <dbReference type="EMBL" id="SOE18834.1"/>
    </source>
</evidence>
<dbReference type="RefSeq" id="WP_097109296.1">
    <property type="nucleotide sequence ID" value="NZ_OCPC01000006.1"/>
</dbReference>
<gene>
    <name evidence="1" type="ORF">SAMN05877838_3778</name>
</gene>
<sequence>MTKRPKRHPGLTDAQTAALIASVANLHNDLVPLMAALKPQCPDYLAIIELSAALARVVRETTGDDPPWMAARVWRG</sequence>
<proteinExistence type="predicted"/>
<reference evidence="2" key="1">
    <citation type="submission" date="2017-08" db="EMBL/GenBank/DDBJ databases">
        <authorList>
            <person name="Varghese N."/>
            <person name="Submissions S."/>
        </authorList>
    </citation>
    <scope>NUCLEOTIDE SEQUENCE [LARGE SCALE GENOMIC DNA]</scope>
    <source>
        <strain evidence="2">KCTC 23107</strain>
    </source>
</reference>
<name>A0A286IHK2_9HYPH</name>
<dbReference type="AlphaFoldDB" id="A0A286IHK2"/>
<keyword evidence="2" id="KW-1185">Reference proteome</keyword>
<organism evidence="1 2">
    <name type="scientific">Hoeflea halophila</name>
    <dbReference type="NCBI Taxonomy" id="714899"/>
    <lineage>
        <taxon>Bacteria</taxon>
        <taxon>Pseudomonadati</taxon>
        <taxon>Pseudomonadota</taxon>
        <taxon>Alphaproteobacteria</taxon>
        <taxon>Hyphomicrobiales</taxon>
        <taxon>Rhizobiaceae</taxon>
        <taxon>Hoeflea</taxon>
    </lineage>
</organism>
<accession>A0A286IHK2</accession>
<dbReference type="OrthoDB" id="10011914at2"/>
<dbReference type="Proteomes" id="UP000219465">
    <property type="component" value="Unassembled WGS sequence"/>
</dbReference>
<dbReference type="EMBL" id="OCPC01000006">
    <property type="protein sequence ID" value="SOE18834.1"/>
    <property type="molecule type" value="Genomic_DNA"/>
</dbReference>